<dbReference type="OrthoDB" id="792126at2"/>
<dbReference type="KEGG" id="talb:FTW19_18320"/>
<feature type="chain" id="PRO_5023036118" description="HEAT repeat domain-containing protein" evidence="1">
    <location>
        <begin position="22"/>
        <end position="291"/>
    </location>
</feature>
<name>A0A5B9EHE3_9BACT</name>
<gene>
    <name evidence="2" type="ORF">FTW19_18320</name>
</gene>
<protein>
    <recommendedName>
        <fullName evidence="4">HEAT repeat domain-containing protein</fullName>
    </recommendedName>
</protein>
<evidence type="ECO:0008006" key="4">
    <source>
        <dbReference type="Google" id="ProtNLM"/>
    </source>
</evidence>
<proteinExistence type="predicted"/>
<reference evidence="2 3" key="1">
    <citation type="submission" date="2019-08" db="EMBL/GenBank/DDBJ databases">
        <title>Complete genome sequence of Terriglobus albidus strain ORNL.</title>
        <authorList>
            <person name="Podar M."/>
        </authorList>
    </citation>
    <scope>NUCLEOTIDE SEQUENCE [LARGE SCALE GENOMIC DNA]</scope>
    <source>
        <strain evidence="2 3">ORNL</strain>
    </source>
</reference>
<dbReference type="EMBL" id="CP042806">
    <property type="protein sequence ID" value="QEE29767.1"/>
    <property type="molecule type" value="Genomic_DNA"/>
</dbReference>
<organism evidence="2 3">
    <name type="scientific">Terriglobus albidus</name>
    <dbReference type="NCBI Taxonomy" id="1592106"/>
    <lineage>
        <taxon>Bacteria</taxon>
        <taxon>Pseudomonadati</taxon>
        <taxon>Acidobacteriota</taxon>
        <taxon>Terriglobia</taxon>
        <taxon>Terriglobales</taxon>
        <taxon>Acidobacteriaceae</taxon>
        <taxon>Terriglobus</taxon>
    </lineage>
</organism>
<keyword evidence="1" id="KW-0732">Signal</keyword>
<evidence type="ECO:0000313" key="2">
    <source>
        <dbReference type="EMBL" id="QEE29767.1"/>
    </source>
</evidence>
<evidence type="ECO:0000313" key="3">
    <source>
        <dbReference type="Proteomes" id="UP000321820"/>
    </source>
</evidence>
<accession>A0A5B9EHE3</accession>
<evidence type="ECO:0000256" key="1">
    <source>
        <dbReference type="SAM" id="SignalP"/>
    </source>
</evidence>
<dbReference type="Proteomes" id="UP000321820">
    <property type="component" value="Chromosome"/>
</dbReference>
<dbReference type="AlphaFoldDB" id="A0A5B9EHE3"/>
<sequence>MRARVFMGWMLACLIAGPALGQVTDATQRDFHTRVTNVYNFSPHLVTPSQQKEKASEMDSFWKDVKADPAAMLPMLRVELKNSATPRFFRYDGAALLLSMSHSPDDEQLVADSLPSADLADVTPLAYFNMVHRLAVDGADVTQAALHLLDDPKFTVTFTQQNMTLKRPMALVFLLLPLPEDKWADALVTEFNKAKKDETKTALLTAMFFAQMPQTDAVIAQAAQGGQSAAVQSEAQRWVNTTANARQTKYQIKGKEPEIRGARRQRATEVSDAALSDISAMTGRLVQLRKS</sequence>
<dbReference type="RefSeq" id="WP_147649037.1">
    <property type="nucleotide sequence ID" value="NZ_CP042806.1"/>
</dbReference>
<keyword evidence="3" id="KW-1185">Reference proteome</keyword>
<feature type="signal peptide" evidence="1">
    <location>
        <begin position="1"/>
        <end position="21"/>
    </location>
</feature>